<evidence type="ECO:0000256" key="4">
    <source>
        <dbReference type="ARBA" id="ARBA00022525"/>
    </source>
</evidence>
<dbReference type="AlphaFoldDB" id="A0AAI8VFH1"/>
<proteinExistence type="inferred from homology"/>
<dbReference type="GO" id="GO:0006032">
    <property type="term" value="P:chitin catabolic process"/>
    <property type="evidence" value="ECO:0007669"/>
    <property type="project" value="UniProtKB-KW"/>
</dbReference>
<dbReference type="PANTHER" id="PTHR11177:SF228">
    <property type="entry name" value="CHITINASE"/>
    <property type="match status" value="1"/>
</dbReference>
<evidence type="ECO:0000256" key="6">
    <source>
        <dbReference type="ARBA" id="ARBA00023024"/>
    </source>
</evidence>
<comment type="caution">
    <text evidence="13">The sequence shown here is derived from an EMBL/GenBank/DDBJ whole genome shotgun (WGS) entry which is preliminary data.</text>
</comment>
<dbReference type="Gene3D" id="3.20.20.80">
    <property type="entry name" value="Glycosidases"/>
    <property type="match status" value="1"/>
</dbReference>
<dbReference type="Pfam" id="PF00704">
    <property type="entry name" value="Glyco_hydro_18"/>
    <property type="match status" value="1"/>
</dbReference>
<dbReference type="InterPro" id="IPR001223">
    <property type="entry name" value="Glyco_hydro18_cat"/>
</dbReference>
<dbReference type="Proteomes" id="UP001295740">
    <property type="component" value="Unassembled WGS sequence"/>
</dbReference>
<dbReference type="PROSITE" id="PS01095">
    <property type="entry name" value="GH18_1"/>
    <property type="match status" value="1"/>
</dbReference>
<feature type="domain" description="GH18" evidence="12">
    <location>
        <begin position="12"/>
        <end position="315"/>
    </location>
</feature>
<dbReference type="GO" id="GO:0000272">
    <property type="term" value="P:polysaccharide catabolic process"/>
    <property type="evidence" value="ECO:0007669"/>
    <property type="project" value="UniProtKB-KW"/>
</dbReference>
<dbReference type="InterPro" id="IPR017853">
    <property type="entry name" value="GH"/>
</dbReference>
<dbReference type="SMART" id="SM00636">
    <property type="entry name" value="Glyco_18"/>
    <property type="match status" value="1"/>
</dbReference>
<evidence type="ECO:0000256" key="9">
    <source>
        <dbReference type="ARBA" id="ARBA00023326"/>
    </source>
</evidence>
<protein>
    <recommendedName>
        <fullName evidence="3">chitinase</fullName>
        <ecNumber evidence="3">3.2.1.14</ecNumber>
    </recommendedName>
</protein>
<dbReference type="PANTHER" id="PTHR11177">
    <property type="entry name" value="CHITINASE"/>
    <property type="match status" value="1"/>
</dbReference>
<comment type="similarity">
    <text evidence="11">Belongs to the glycosyl hydrolase 18 family.</text>
</comment>
<dbReference type="InterPro" id="IPR011583">
    <property type="entry name" value="Chitinase_II/V-like_cat"/>
</dbReference>
<gene>
    <name evidence="13" type="ORF">KHLLAP_LOCUS7256</name>
</gene>
<reference evidence="13" key="1">
    <citation type="submission" date="2023-10" db="EMBL/GenBank/DDBJ databases">
        <authorList>
            <person name="Hackl T."/>
        </authorList>
    </citation>
    <scope>NUCLEOTIDE SEQUENCE</scope>
</reference>
<evidence type="ECO:0000256" key="7">
    <source>
        <dbReference type="ARBA" id="ARBA00023277"/>
    </source>
</evidence>
<evidence type="ECO:0000256" key="10">
    <source>
        <dbReference type="RuleBase" id="RU000489"/>
    </source>
</evidence>
<evidence type="ECO:0000313" key="13">
    <source>
        <dbReference type="EMBL" id="CAJ2506788.1"/>
    </source>
</evidence>
<keyword evidence="5 10" id="KW-0378">Hydrolase</keyword>
<dbReference type="SUPFAM" id="SSF51445">
    <property type="entry name" value="(Trans)glycosidases"/>
    <property type="match status" value="1"/>
</dbReference>
<sequence>MSSSTLSGQHRFINAVYYPSWRIYRGLAPSSLQLDSINRVFYGFARLNEDGTLRLLDPHADLAIAADGEQGCLAALAKHQHRHHLHHHLQTLVAPRRRGRACRAFVDEHGLDGVDIDWEHPATAHDGVNYIALLRALRAALPADAYCLQHITLPAAAQLPDSLNLMAYDFTGPWTDASGHHAQLLTPPGEDLHSAERHSGHGGVEYLLAHNFPPQDRAHGPGQPFGEAAEMDYCELPADWIRDARVDGEVCAASYVDHAPDGKGFVSFDVPETVRRKAEYVRHMGLGGLFYWTGVGDVMGPGSLVRAGFEALNING</sequence>
<accession>A0AAI8VFH1</accession>
<keyword evidence="4" id="KW-0964">Secreted</keyword>
<comment type="subcellular location">
    <subcellularLocation>
        <location evidence="2">Secreted</location>
    </subcellularLocation>
</comment>
<keyword evidence="14" id="KW-1185">Reference proteome</keyword>
<dbReference type="GO" id="GO:0005576">
    <property type="term" value="C:extracellular region"/>
    <property type="evidence" value="ECO:0007669"/>
    <property type="project" value="UniProtKB-SubCell"/>
</dbReference>
<dbReference type="InterPro" id="IPR050314">
    <property type="entry name" value="Glycosyl_Hydrlase_18"/>
</dbReference>
<comment type="catalytic activity">
    <reaction evidence="1">
        <text>Random endo-hydrolysis of N-acetyl-beta-D-glucosaminide (1-&gt;4)-beta-linkages in chitin and chitodextrins.</text>
        <dbReference type="EC" id="3.2.1.14"/>
    </reaction>
</comment>
<dbReference type="EMBL" id="CAUWAG010000010">
    <property type="protein sequence ID" value="CAJ2506788.1"/>
    <property type="molecule type" value="Genomic_DNA"/>
</dbReference>
<keyword evidence="7" id="KW-0119">Carbohydrate metabolism</keyword>
<dbReference type="PROSITE" id="PS51910">
    <property type="entry name" value="GH18_2"/>
    <property type="match status" value="1"/>
</dbReference>
<name>A0AAI8VFH1_9PEZI</name>
<evidence type="ECO:0000256" key="2">
    <source>
        <dbReference type="ARBA" id="ARBA00004613"/>
    </source>
</evidence>
<evidence type="ECO:0000256" key="5">
    <source>
        <dbReference type="ARBA" id="ARBA00022801"/>
    </source>
</evidence>
<keyword evidence="6" id="KW-0146">Chitin degradation</keyword>
<evidence type="ECO:0000256" key="3">
    <source>
        <dbReference type="ARBA" id="ARBA00012729"/>
    </source>
</evidence>
<dbReference type="GO" id="GO:0008843">
    <property type="term" value="F:endochitinase activity"/>
    <property type="evidence" value="ECO:0007669"/>
    <property type="project" value="UniProtKB-EC"/>
</dbReference>
<dbReference type="GO" id="GO:0008061">
    <property type="term" value="F:chitin binding"/>
    <property type="evidence" value="ECO:0007669"/>
    <property type="project" value="InterPro"/>
</dbReference>
<evidence type="ECO:0000313" key="14">
    <source>
        <dbReference type="Proteomes" id="UP001295740"/>
    </source>
</evidence>
<dbReference type="InterPro" id="IPR001579">
    <property type="entry name" value="Glyco_hydro_18_chit_AS"/>
</dbReference>
<organism evidence="13 14">
    <name type="scientific">Anthostomella pinea</name>
    <dbReference type="NCBI Taxonomy" id="933095"/>
    <lineage>
        <taxon>Eukaryota</taxon>
        <taxon>Fungi</taxon>
        <taxon>Dikarya</taxon>
        <taxon>Ascomycota</taxon>
        <taxon>Pezizomycotina</taxon>
        <taxon>Sordariomycetes</taxon>
        <taxon>Xylariomycetidae</taxon>
        <taxon>Xylariales</taxon>
        <taxon>Xylariaceae</taxon>
        <taxon>Anthostomella</taxon>
    </lineage>
</organism>
<evidence type="ECO:0000256" key="11">
    <source>
        <dbReference type="RuleBase" id="RU004453"/>
    </source>
</evidence>
<evidence type="ECO:0000256" key="8">
    <source>
        <dbReference type="ARBA" id="ARBA00023295"/>
    </source>
</evidence>
<keyword evidence="9" id="KW-0624">Polysaccharide degradation</keyword>
<keyword evidence="8 10" id="KW-0326">Glycosidase</keyword>
<evidence type="ECO:0000256" key="1">
    <source>
        <dbReference type="ARBA" id="ARBA00000822"/>
    </source>
</evidence>
<evidence type="ECO:0000259" key="12">
    <source>
        <dbReference type="PROSITE" id="PS51910"/>
    </source>
</evidence>
<dbReference type="EC" id="3.2.1.14" evidence="3"/>